<organism evidence="7">
    <name type="scientific">marine metagenome</name>
    <dbReference type="NCBI Taxonomy" id="408172"/>
    <lineage>
        <taxon>unclassified sequences</taxon>
        <taxon>metagenomes</taxon>
        <taxon>ecological metagenomes</taxon>
    </lineage>
</organism>
<protein>
    <recommendedName>
        <fullName evidence="8">Cation transporter</fullName>
    </recommendedName>
</protein>
<dbReference type="Pfam" id="PF01899">
    <property type="entry name" value="MNHE"/>
    <property type="match status" value="1"/>
</dbReference>
<keyword evidence="4 6" id="KW-1133">Transmembrane helix</keyword>
<gene>
    <name evidence="7" type="ORF">METZ01_LOCUS47540</name>
</gene>
<evidence type="ECO:0000256" key="4">
    <source>
        <dbReference type="ARBA" id="ARBA00022989"/>
    </source>
</evidence>
<name>A0A381RS28_9ZZZZ</name>
<dbReference type="GO" id="GO:0005886">
    <property type="term" value="C:plasma membrane"/>
    <property type="evidence" value="ECO:0007669"/>
    <property type="project" value="UniProtKB-SubCell"/>
</dbReference>
<accession>A0A381RS28</accession>
<comment type="subcellular location">
    <subcellularLocation>
        <location evidence="1">Cell membrane</location>
        <topology evidence="1">Multi-pass membrane protein</topology>
    </subcellularLocation>
</comment>
<reference evidence="7" key="1">
    <citation type="submission" date="2018-05" db="EMBL/GenBank/DDBJ databases">
        <authorList>
            <person name="Lanie J.A."/>
            <person name="Ng W.-L."/>
            <person name="Kazmierczak K.M."/>
            <person name="Andrzejewski T.M."/>
            <person name="Davidsen T.M."/>
            <person name="Wayne K.J."/>
            <person name="Tettelin H."/>
            <person name="Glass J.I."/>
            <person name="Rusch D."/>
            <person name="Podicherti R."/>
            <person name="Tsui H.-C.T."/>
            <person name="Winkler M.E."/>
        </authorList>
    </citation>
    <scope>NUCLEOTIDE SEQUENCE</scope>
</reference>
<keyword evidence="5 6" id="KW-0472">Membrane</keyword>
<evidence type="ECO:0000256" key="2">
    <source>
        <dbReference type="ARBA" id="ARBA00022475"/>
    </source>
</evidence>
<evidence type="ECO:0000256" key="6">
    <source>
        <dbReference type="SAM" id="Phobius"/>
    </source>
</evidence>
<feature type="transmembrane region" description="Helical" evidence="6">
    <location>
        <begin position="64"/>
        <end position="84"/>
    </location>
</feature>
<proteinExistence type="predicted"/>
<evidence type="ECO:0008006" key="8">
    <source>
        <dbReference type="Google" id="ProtNLM"/>
    </source>
</evidence>
<dbReference type="AlphaFoldDB" id="A0A381RS28"/>
<keyword evidence="2" id="KW-1003">Cell membrane</keyword>
<dbReference type="PANTHER" id="PTHR34584">
    <property type="entry name" value="NA(+)/H(+) ANTIPORTER SUBUNIT E1"/>
    <property type="match status" value="1"/>
</dbReference>
<evidence type="ECO:0000256" key="1">
    <source>
        <dbReference type="ARBA" id="ARBA00004651"/>
    </source>
</evidence>
<dbReference type="GO" id="GO:0008324">
    <property type="term" value="F:monoatomic cation transmembrane transporter activity"/>
    <property type="evidence" value="ECO:0007669"/>
    <property type="project" value="InterPro"/>
</dbReference>
<evidence type="ECO:0000256" key="3">
    <source>
        <dbReference type="ARBA" id="ARBA00022692"/>
    </source>
</evidence>
<dbReference type="PANTHER" id="PTHR34584:SF1">
    <property type="entry name" value="NA(+)_H(+) ANTIPORTER SUBUNIT E1"/>
    <property type="match status" value="1"/>
</dbReference>
<sequence>MRAPSDEKLMRDRTAIDEPGMAEHEPSQSHLGHLIHEFWRGLPFTVLLFVFWIVLSGKLDRSHLFAGAICAIAVSLWTGRLLSLPPQVGSSASHPLAGVFWSRFPMYLLWLAWQVIRANLHVAWIVLHPRMPIEPSLVRLDKPAPHTFARLVLANSITLTPGTVTLDVDDAGYLVHALTSRSASRLRRGDTVQRCQALFLRPDLELDREVTQ</sequence>
<feature type="transmembrane region" description="Helical" evidence="6">
    <location>
        <begin position="104"/>
        <end position="127"/>
    </location>
</feature>
<dbReference type="InterPro" id="IPR002758">
    <property type="entry name" value="Cation_antiport_E"/>
</dbReference>
<keyword evidence="3 6" id="KW-0812">Transmembrane</keyword>
<evidence type="ECO:0000256" key="5">
    <source>
        <dbReference type="ARBA" id="ARBA00023136"/>
    </source>
</evidence>
<dbReference type="EMBL" id="UINC01002257">
    <property type="protein sequence ID" value="SUZ94686.1"/>
    <property type="molecule type" value="Genomic_DNA"/>
</dbReference>
<evidence type="ECO:0000313" key="7">
    <source>
        <dbReference type="EMBL" id="SUZ94686.1"/>
    </source>
</evidence>
<feature type="transmembrane region" description="Helical" evidence="6">
    <location>
        <begin position="38"/>
        <end position="57"/>
    </location>
</feature>